<gene>
    <name evidence="3" type="ORF">V8G54_032094</name>
</gene>
<name>A0AAQ3MLC3_VIGMU</name>
<dbReference type="Gene3D" id="3.30.70.270">
    <property type="match status" value="2"/>
</dbReference>
<dbReference type="Pfam" id="PF17919">
    <property type="entry name" value="RT_RNaseH_2"/>
    <property type="match status" value="1"/>
</dbReference>
<evidence type="ECO:0000256" key="1">
    <source>
        <dbReference type="ARBA" id="ARBA00023268"/>
    </source>
</evidence>
<evidence type="ECO:0000259" key="2">
    <source>
        <dbReference type="Pfam" id="PF17919"/>
    </source>
</evidence>
<reference evidence="3 4" key="1">
    <citation type="journal article" date="2023" name="Life. Sci Alliance">
        <title>Evolutionary insights into 3D genome organization and epigenetic landscape of Vigna mungo.</title>
        <authorList>
            <person name="Junaid A."/>
            <person name="Singh B."/>
            <person name="Bhatia S."/>
        </authorList>
    </citation>
    <scope>NUCLEOTIDE SEQUENCE [LARGE SCALE GENOMIC DNA]</scope>
    <source>
        <strain evidence="3">Urdbean</strain>
    </source>
</reference>
<dbReference type="SUPFAM" id="SSF56672">
    <property type="entry name" value="DNA/RNA polymerases"/>
    <property type="match status" value="1"/>
</dbReference>
<keyword evidence="4" id="KW-1185">Reference proteome</keyword>
<dbReference type="EMBL" id="CP144691">
    <property type="protein sequence ID" value="WVY93006.1"/>
    <property type="molecule type" value="Genomic_DNA"/>
</dbReference>
<organism evidence="3 4">
    <name type="scientific">Vigna mungo</name>
    <name type="common">Black gram</name>
    <name type="synonym">Phaseolus mungo</name>
    <dbReference type="NCBI Taxonomy" id="3915"/>
    <lineage>
        <taxon>Eukaryota</taxon>
        <taxon>Viridiplantae</taxon>
        <taxon>Streptophyta</taxon>
        <taxon>Embryophyta</taxon>
        <taxon>Tracheophyta</taxon>
        <taxon>Spermatophyta</taxon>
        <taxon>Magnoliopsida</taxon>
        <taxon>eudicotyledons</taxon>
        <taxon>Gunneridae</taxon>
        <taxon>Pentapetalae</taxon>
        <taxon>rosids</taxon>
        <taxon>fabids</taxon>
        <taxon>Fabales</taxon>
        <taxon>Fabaceae</taxon>
        <taxon>Papilionoideae</taxon>
        <taxon>50 kb inversion clade</taxon>
        <taxon>NPAAA clade</taxon>
        <taxon>indigoferoid/millettioid clade</taxon>
        <taxon>Phaseoleae</taxon>
        <taxon>Vigna</taxon>
    </lineage>
</organism>
<dbReference type="AlphaFoldDB" id="A0AAQ3MLC3"/>
<dbReference type="InterPro" id="IPR041577">
    <property type="entry name" value="RT_RNaseH_2"/>
</dbReference>
<proteinExistence type="predicted"/>
<keyword evidence="1" id="KW-0511">Multifunctional enzyme</keyword>
<dbReference type="PANTHER" id="PTHR37984:SF5">
    <property type="entry name" value="PROTEIN NYNRIN-LIKE"/>
    <property type="match status" value="1"/>
</dbReference>
<sequence>MALINNSSLSQHVSHLEQVFQCLLENQFYLKLSKCLFAQRQLEYLRHIIFVARVLPEPSKIQAILAWPPPSNREWFLLKVCRTICHYFLPLMALLHKDAFAWTLEAQHAFDALKEAVTRALDLALPDFPIAFTVDTDASGTTMATCHYFGCQEMALIPFGVLICYQYLLAQDTTPLPLEAFNHRPIIRPLAILDTHMDNSTDPPTKMVVVQWFGLSPDDTSWEKWASSNYHLGDKVIFPGTDIVSKQTIAHLNNARPKRIIITLAHVSIGF</sequence>
<dbReference type="InterPro" id="IPR043128">
    <property type="entry name" value="Rev_trsase/Diguanyl_cyclase"/>
</dbReference>
<evidence type="ECO:0000313" key="4">
    <source>
        <dbReference type="Proteomes" id="UP001374535"/>
    </source>
</evidence>
<dbReference type="Proteomes" id="UP001374535">
    <property type="component" value="Chromosome 10"/>
</dbReference>
<protein>
    <recommendedName>
        <fullName evidence="2">Reverse transcriptase/retrotransposon-derived protein RNase H-like domain-containing protein</fullName>
    </recommendedName>
</protein>
<feature type="domain" description="Reverse transcriptase/retrotransposon-derived protein RNase H-like" evidence="2">
    <location>
        <begin position="102"/>
        <end position="146"/>
    </location>
</feature>
<evidence type="ECO:0000313" key="3">
    <source>
        <dbReference type="EMBL" id="WVY93006.1"/>
    </source>
</evidence>
<dbReference type="InterPro" id="IPR043502">
    <property type="entry name" value="DNA/RNA_pol_sf"/>
</dbReference>
<dbReference type="InterPro" id="IPR050951">
    <property type="entry name" value="Retrovirus_Pol_polyprotein"/>
</dbReference>
<accession>A0AAQ3MLC3</accession>
<dbReference type="PANTHER" id="PTHR37984">
    <property type="entry name" value="PROTEIN CBG26694"/>
    <property type="match status" value="1"/>
</dbReference>